<feature type="transmembrane region" description="Helical" evidence="2">
    <location>
        <begin position="182"/>
        <end position="206"/>
    </location>
</feature>
<evidence type="ECO:0000256" key="1">
    <source>
        <dbReference type="SAM" id="MobiDB-lite"/>
    </source>
</evidence>
<feature type="region of interest" description="Disordered" evidence="1">
    <location>
        <begin position="217"/>
        <end position="383"/>
    </location>
</feature>
<name>A0A9P5ZBG1_9AGAR</name>
<keyword evidence="2" id="KW-0472">Membrane</keyword>
<dbReference type="OrthoDB" id="3359616at2759"/>
<protein>
    <submittedName>
        <fullName evidence="3">Uncharacterized protein</fullName>
    </submittedName>
</protein>
<dbReference type="Proteomes" id="UP000807469">
    <property type="component" value="Unassembled WGS sequence"/>
</dbReference>
<sequence>MAFLNQTFDDRDSRFVYQGSWSTGVGVWNASSVGLSGTLASTNDVNANVTFTFPVPAIAFYYYGIPRSHGGSYGICVDCDPNNRVFSPVDGFNATDDGKNPPIVLYSQTFSTPAVHEIIIRNQPDPRGTPAGNSQLTLDRVDLEVPNSNAPATVTLSSTPSPTATNSSAGAASSTTHHSSPVGVIVGIVLGVFAFLITLALFVYWLRLRRRNNELKATSLESPPPHNMHQHSPSLSTEQPYTTSINPTTPSTLWGYAGRNKGRPSHQPMMPSVTSVATSSQPPPSVSTSGVSNGSTTAGAATGTPLPPRHRRHEQDAGPVPVEEDEEEEEEEETLPPAYGQVFAVGRRASRRSRRTLPAPPVLPGKAALSPTQERNNDGDGRR</sequence>
<dbReference type="EMBL" id="MU155150">
    <property type="protein sequence ID" value="KAF9483800.1"/>
    <property type="molecule type" value="Genomic_DNA"/>
</dbReference>
<feature type="compositionally biased region" description="Acidic residues" evidence="1">
    <location>
        <begin position="322"/>
        <end position="334"/>
    </location>
</feature>
<evidence type="ECO:0000256" key="2">
    <source>
        <dbReference type="SAM" id="Phobius"/>
    </source>
</evidence>
<evidence type="ECO:0000313" key="4">
    <source>
        <dbReference type="Proteomes" id="UP000807469"/>
    </source>
</evidence>
<feature type="compositionally biased region" description="Polar residues" evidence="1">
    <location>
        <begin position="230"/>
        <end position="252"/>
    </location>
</feature>
<comment type="caution">
    <text evidence="3">The sequence shown here is derived from an EMBL/GenBank/DDBJ whole genome shotgun (WGS) entry which is preliminary data.</text>
</comment>
<gene>
    <name evidence="3" type="ORF">BDN70DRAFT_873424</name>
</gene>
<evidence type="ECO:0000313" key="3">
    <source>
        <dbReference type="EMBL" id="KAF9483800.1"/>
    </source>
</evidence>
<reference evidence="3" key="1">
    <citation type="submission" date="2020-11" db="EMBL/GenBank/DDBJ databases">
        <authorList>
            <consortium name="DOE Joint Genome Institute"/>
            <person name="Ahrendt S."/>
            <person name="Riley R."/>
            <person name="Andreopoulos W."/>
            <person name="Labutti K."/>
            <person name="Pangilinan J."/>
            <person name="Ruiz-Duenas F.J."/>
            <person name="Barrasa J.M."/>
            <person name="Sanchez-Garcia M."/>
            <person name="Camarero S."/>
            <person name="Miyauchi S."/>
            <person name="Serrano A."/>
            <person name="Linde D."/>
            <person name="Babiker R."/>
            <person name="Drula E."/>
            <person name="Ayuso-Fernandez I."/>
            <person name="Pacheco R."/>
            <person name="Padilla G."/>
            <person name="Ferreira P."/>
            <person name="Barriuso J."/>
            <person name="Kellner H."/>
            <person name="Castanera R."/>
            <person name="Alfaro M."/>
            <person name="Ramirez L."/>
            <person name="Pisabarro A.G."/>
            <person name="Kuo A."/>
            <person name="Tritt A."/>
            <person name="Lipzen A."/>
            <person name="He G."/>
            <person name="Yan M."/>
            <person name="Ng V."/>
            <person name="Cullen D."/>
            <person name="Martin F."/>
            <person name="Rosso M.-N."/>
            <person name="Henrissat B."/>
            <person name="Hibbett D."/>
            <person name="Martinez A.T."/>
            <person name="Grigoriev I.V."/>
        </authorList>
    </citation>
    <scope>NUCLEOTIDE SEQUENCE</scope>
    <source>
        <strain evidence="3">CIRM-BRFM 674</strain>
    </source>
</reference>
<accession>A0A9P5ZBG1</accession>
<dbReference type="CDD" id="cd12087">
    <property type="entry name" value="TM_EGFR-like"/>
    <property type="match status" value="1"/>
</dbReference>
<organism evidence="3 4">
    <name type="scientific">Pholiota conissans</name>
    <dbReference type="NCBI Taxonomy" id="109636"/>
    <lineage>
        <taxon>Eukaryota</taxon>
        <taxon>Fungi</taxon>
        <taxon>Dikarya</taxon>
        <taxon>Basidiomycota</taxon>
        <taxon>Agaricomycotina</taxon>
        <taxon>Agaricomycetes</taxon>
        <taxon>Agaricomycetidae</taxon>
        <taxon>Agaricales</taxon>
        <taxon>Agaricineae</taxon>
        <taxon>Strophariaceae</taxon>
        <taxon>Pholiota</taxon>
    </lineage>
</organism>
<feature type="compositionally biased region" description="Low complexity" evidence="1">
    <location>
        <begin position="271"/>
        <end position="304"/>
    </location>
</feature>
<feature type="region of interest" description="Disordered" evidence="1">
    <location>
        <begin position="150"/>
        <end position="178"/>
    </location>
</feature>
<keyword evidence="4" id="KW-1185">Reference proteome</keyword>
<keyword evidence="2" id="KW-0812">Transmembrane</keyword>
<keyword evidence="2" id="KW-1133">Transmembrane helix</keyword>
<proteinExistence type="predicted"/>
<dbReference type="AlphaFoldDB" id="A0A9P5ZBG1"/>